<reference evidence="2 3" key="1">
    <citation type="submission" date="2018-07" db="EMBL/GenBank/DDBJ databases">
        <title>The complete nuclear genome of the prasinophyte Chloropicon primus (CCMP1205).</title>
        <authorList>
            <person name="Pombert J.-F."/>
            <person name="Otis C."/>
            <person name="Turmel M."/>
            <person name="Lemieux C."/>
        </authorList>
    </citation>
    <scope>NUCLEOTIDE SEQUENCE [LARGE SCALE GENOMIC DNA]</scope>
    <source>
        <strain evidence="2 3">CCMP1205</strain>
    </source>
</reference>
<keyword evidence="3" id="KW-1185">Reference proteome</keyword>
<dbReference type="SUPFAM" id="SSF54690">
    <property type="entry name" value="Molybdopterin synthase subunit MoaE"/>
    <property type="match status" value="1"/>
</dbReference>
<dbReference type="Gene3D" id="3.90.1170.40">
    <property type="entry name" value="Molybdopterin biosynthesis MoaE subunit"/>
    <property type="match status" value="1"/>
</dbReference>
<dbReference type="CDD" id="cd00756">
    <property type="entry name" value="MoaE"/>
    <property type="match status" value="1"/>
</dbReference>
<organism evidence="2 3">
    <name type="scientific">Chloropicon primus</name>
    <dbReference type="NCBI Taxonomy" id="1764295"/>
    <lineage>
        <taxon>Eukaryota</taxon>
        <taxon>Viridiplantae</taxon>
        <taxon>Chlorophyta</taxon>
        <taxon>Chloropicophyceae</taxon>
        <taxon>Chloropicales</taxon>
        <taxon>Chloropicaceae</taxon>
        <taxon>Chloropicon</taxon>
    </lineage>
</organism>
<protein>
    <submittedName>
        <fullName evidence="2">Molybdopterin biosynthesis protein MoaE</fullName>
    </submittedName>
</protein>
<dbReference type="OrthoDB" id="5531344at2759"/>
<evidence type="ECO:0000313" key="3">
    <source>
        <dbReference type="Proteomes" id="UP000316726"/>
    </source>
</evidence>
<accession>A0A5B8MHI4</accession>
<evidence type="ECO:0000313" key="1">
    <source>
        <dbReference type="EMBL" id="CAD9717683.1"/>
    </source>
</evidence>
<reference evidence="1" key="2">
    <citation type="submission" date="2021-01" db="EMBL/GenBank/DDBJ databases">
        <authorList>
            <person name="Corre E."/>
            <person name="Pelletier E."/>
            <person name="Niang G."/>
            <person name="Scheremetjew M."/>
            <person name="Finn R."/>
            <person name="Kale V."/>
            <person name="Holt S."/>
            <person name="Cochrane G."/>
            <person name="Meng A."/>
            <person name="Brown T."/>
            <person name="Cohen L."/>
        </authorList>
    </citation>
    <scope>NUCLEOTIDE SEQUENCE</scope>
    <source>
        <strain evidence="1">CCMP1205</strain>
    </source>
</reference>
<sequence>MSSDTSSSSVHVEIVEDGRLSLDRAVQWVECTASGAIATFSGVVRDNSQGRGVDHLEYEAYVPMAVKIMRSIGERIVEEKGISKIFMAHRVGRLEIKEPAVVIAVSAPHRAEAIEASRTAIDELKLQVPIFKKETFHDGSHWKSNRP</sequence>
<dbReference type="Proteomes" id="UP000316726">
    <property type="component" value="Chromosome 3"/>
</dbReference>
<proteinExistence type="predicted"/>
<evidence type="ECO:0000313" key="2">
    <source>
        <dbReference type="EMBL" id="QDZ19936.1"/>
    </source>
</evidence>
<dbReference type="EMBL" id="CP031036">
    <property type="protein sequence ID" value="QDZ19936.1"/>
    <property type="molecule type" value="Genomic_DNA"/>
</dbReference>
<dbReference type="STRING" id="1764295.A0A5B8MHI4"/>
<gene>
    <name evidence="2" type="ORF">A3770_03p24540</name>
    <name evidence="1" type="ORF">CPRI1469_LOCUS6544</name>
</gene>
<dbReference type="GO" id="GO:0006777">
    <property type="term" value="P:Mo-molybdopterin cofactor biosynthetic process"/>
    <property type="evidence" value="ECO:0007669"/>
    <property type="project" value="InterPro"/>
</dbReference>
<dbReference type="InterPro" id="IPR003448">
    <property type="entry name" value="Mopterin_biosynth_MoaE"/>
</dbReference>
<name>A0A5B8MHI4_9CHLO</name>
<dbReference type="InterPro" id="IPR036563">
    <property type="entry name" value="MoaE_sf"/>
</dbReference>
<dbReference type="AlphaFoldDB" id="A0A5B8MHI4"/>
<dbReference type="PANTHER" id="PTHR23404">
    <property type="entry name" value="MOLYBDOPTERIN SYNTHASE RELATED"/>
    <property type="match status" value="1"/>
</dbReference>
<dbReference type="EMBL" id="HBHL01009765">
    <property type="protein sequence ID" value="CAD9717683.1"/>
    <property type="molecule type" value="Transcribed_RNA"/>
</dbReference>
<dbReference type="Pfam" id="PF02391">
    <property type="entry name" value="MoaE"/>
    <property type="match status" value="1"/>
</dbReference>